<evidence type="ECO:0000256" key="2">
    <source>
        <dbReference type="PROSITE-ProRule" id="PRU01002"/>
    </source>
</evidence>
<feature type="region of interest" description="Disordered" evidence="3">
    <location>
        <begin position="482"/>
        <end position="535"/>
    </location>
</feature>
<evidence type="ECO:0000313" key="6">
    <source>
        <dbReference type="EMBL" id="TKW36264.1"/>
    </source>
</evidence>
<keyword evidence="7" id="KW-1185">Reference proteome</keyword>
<dbReference type="InterPro" id="IPR014977">
    <property type="entry name" value="WRC_dom"/>
</dbReference>
<dbReference type="Pfam" id="PF00646">
    <property type="entry name" value="F-box"/>
    <property type="match status" value="1"/>
</dbReference>
<feature type="region of interest" description="Disordered" evidence="3">
    <location>
        <begin position="387"/>
        <end position="465"/>
    </location>
</feature>
<evidence type="ECO:0000313" key="7">
    <source>
        <dbReference type="Proteomes" id="UP000298652"/>
    </source>
</evidence>
<dbReference type="Gene3D" id="1.20.1280.50">
    <property type="match status" value="1"/>
</dbReference>
<accession>A0A4U6W3Y0</accession>
<evidence type="ECO:0008006" key="8">
    <source>
        <dbReference type="Google" id="ProtNLM"/>
    </source>
</evidence>
<dbReference type="SUPFAM" id="SSF81383">
    <property type="entry name" value="F-box domain"/>
    <property type="match status" value="1"/>
</dbReference>
<name>A0A4U6W3Y0_SETVI</name>
<dbReference type="PANTHER" id="PTHR33207">
    <property type="entry name" value="F-BOX DOMAIN CONTAINING PROTEIN-RELATED"/>
    <property type="match status" value="1"/>
</dbReference>
<dbReference type="Proteomes" id="UP000298652">
    <property type="component" value="Chromosome 2"/>
</dbReference>
<proteinExistence type="predicted"/>
<dbReference type="AlphaFoldDB" id="A0A4U6W3Y0"/>
<dbReference type="OMA" id="VYCASSK"/>
<comment type="caution">
    <text evidence="2">Lacks conserved residue(s) required for the propagation of feature annotation.</text>
</comment>
<evidence type="ECO:0000259" key="4">
    <source>
        <dbReference type="PROSITE" id="PS50181"/>
    </source>
</evidence>
<evidence type="ECO:0000256" key="1">
    <source>
        <dbReference type="ARBA" id="ARBA00023242"/>
    </source>
</evidence>
<dbReference type="PROSITE" id="PS51667">
    <property type="entry name" value="WRC"/>
    <property type="match status" value="1"/>
</dbReference>
<feature type="compositionally biased region" description="Acidic residues" evidence="3">
    <location>
        <begin position="411"/>
        <end position="434"/>
    </location>
</feature>
<gene>
    <name evidence="6" type="ORF">SEVIR_2G429200v2</name>
</gene>
<protein>
    <recommendedName>
        <fullName evidence="8">F-box domain-containing protein</fullName>
    </recommendedName>
</protein>
<organism evidence="6 7">
    <name type="scientific">Setaria viridis</name>
    <name type="common">Green bristlegrass</name>
    <name type="synonym">Setaria italica subsp. viridis</name>
    <dbReference type="NCBI Taxonomy" id="4556"/>
    <lineage>
        <taxon>Eukaryota</taxon>
        <taxon>Viridiplantae</taxon>
        <taxon>Streptophyta</taxon>
        <taxon>Embryophyta</taxon>
        <taxon>Tracheophyta</taxon>
        <taxon>Spermatophyta</taxon>
        <taxon>Magnoliopsida</taxon>
        <taxon>Liliopsida</taxon>
        <taxon>Poales</taxon>
        <taxon>Poaceae</taxon>
        <taxon>PACMAD clade</taxon>
        <taxon>Panicoideae</taxon>
        <taxon>Panicodae</taxon>
        <taxon>Paniceae</taxon>
        <taxon>Cenchrinae</taxon>
        <taxon>Setaria</taxon>
    </lineage>
</organism>
<dbReference type="InterPro" id="IPR001810">
    <property type="entry name" value="F-box_dom"/>
</dbReference>
<dbReference type="PROSITE" id="PS50181">
    <property type="entry name" value="FBOX"/>
    <property type="match status" value="1"/>
</dbReference>
<dbReference type="EMBL" id="CM016553">
    <property type="protein sequence ID" value="TKW36264.1"/>
    <property type="molecule type" value="Genomic_DNA"/>
</dbReference>
<sequence>MAPAPAERTIDDLPDHVLTEVMLRVPTPAALVHAAAVSKRWRGVIVTSTGKFLEDYRARHKSSPFLGLYIPREFGGLPSFQMADSIQSADDDDDRDLDLQHAAAKALTFSLGGLQRHREWRLLDCYNGRLLLARGGESLEVYNPLSRERISVGLPQDFILPDGFSTCLLQGHGDHGSSFRVVSVQSHRRDRMVHAVEYDSCRKSWNHHPDRKILKNIEGTQREVMHAGNLILCKYTGASLLLLDTGEMQFSVLPLPGDNNPKRYAIGEMEDGVCCLAAVEPVGKLNIPHLRVWRLEKLDWKLEKAMKVAQVLGKHAPDGPLYYQARKVTNGMAVLCSTGRNLHFVIDLKTFRVMEKFEFNRDLPAFPMQMHWPPAFSVATISGELSTPKDGAAVRGGEAEGAETDGKCEEEAAETSSENEDAAEDSDTEGDAAEESPPPSPPSRGRCCKRVGTPDLTPEDDEAEEGKKLLADGEVLAVALQSQKNKSMNPPVATISVMNPGSSEGAETDFRRRRQLGERGNSPQPPPDHLRCRRSDGKKWRCSGRALPTVSFCEYHYVKANKGKKLPADGEVLAVALQRLKNKGKGRKNCKKNFCNSCINK</sequence>
<keyword evidence="1" id="KW-0539">Nucleus</keyword>
<evidence type="ECO:0000259" key="5">
    <source>
        <dbReference type="PROSITE" id="PS51667"/>
    </source>
</evidence>
<feature type="domain" description="WRC" evidence="5">
    <location>
        <begin position="526"/>
        <end position="570"/>
    </location>
</feature>
<dbReference type="InterPro" id="IPR036047">
    <property type="entry name" value="F-box-like_dom_sf"/>
</dbReference>
<evidence type="ECO:0000256" key="3">
    <source>
        <dbReference type="SAM" id="MobiDB-lite"/>
    </source>
</evidence>
<dbReference type="Pfam" id="PF23635">
    <property type="entry name" value="Beta-prop_AT5G49610-like"/>
    <property type="match status" value="1"/>
</dbReference>
<dbReference type="Pfam" id="PF08879">
    <property type="entry name" value="WRC"/>
    <property type="match status" value="1"/>
</dbReference>
<dbReference type="Gramene" id="TKW36264">
    <property type="protein sequence ID" value="TKW36264"/>
    <property type="gene ID" value="SEVIR_2G429200v2"/>
</dbReference>
<dbReference type="InterPro" id="IPR056594">
    <property type="entry name" value="AT5G49610-like_b-prop"/>
</dbReference>
<reference evidence="6" key="1">
    <citation type="submission" date="2019-03" db="EMBL/GenBank/DDBJ databases">
        <title>WGS assembly of Setaria viridis.</title>
        <authorList>
            <person name="Huang P."/>
            <person name="Jenkins J."/>
            <person name="Grimwood J."/>
            <person name="Barry K."/>
            <person name="Healey A."/>
            <person name="Mamidi S."/>
            <person name="Sreedasyam A."/>
            <person name="Shu S."/>
            <person name="Feldman M."/>
            <person name="Wu J."/>
            <person name="Yu Y."/>
            <person name="Chen C."/>
            <person name="Johnson J."/>
            <person name="Rokhsar D."/>
            <person name="Baxter I."/>
            <person name="Schmutz J."/>
            <person name="Brutnell T."/>
            <person name="Kellogg E."/>
        </authorList>
    </citation>
    <scope>NUCLEOTIDE SEQUENCE [LARGE SCALE GENOMIC DNA]</scope>
</reference>
<feature type="domain" description="F-box" evidence="4">
    <location>
        <begin position="7"/>
        <end position="56"/>
    </location>
</feature>